<protein>
    <submittedName>
        <fullName evidence="1">Uncharacterized protein</fullName>
    </submittedName>
</protein>
<keyword evidence="2" id="KW-1185">Reference proteome</keyword>
<accession>A0ACD5U9I2</accession>
<proteinExistence type="predicted"/>
<reference evidence="1" key="2">
    <citation type="submission" date="2025-09" db="UniProtKB">
        <authorList>
            <consortium name="EnsemblPlants"/>
        </authorList>
    </citation>
    <scope>IDENTIFICATION</scope>
</reference>
<dbReference type="EnsemblPlants" id="AVESA.00010b.r2.2AG0217560.1">
    <property type="protein sequence ID" value="AVESA.00010b.r2.2AG0217560.1.CDS"/>
    <property type="gene ID" value="AVESA.00010b.r2.2AG0217560"/>
</dbReference>
<sequence>MRFRIRKKAPSATAAATDGSSRPASSTAAVAAAGPDGGAGAAIVASPDRYGSQNGSYGGSKDESFFEARPWLDSDSEDDFQSVRGDFTPSRGSTPDHQMQFAARLSVDRPNTSLMDKKQRLLELLQEKQQYDDEQDGATDAGSEAGNGIVHAEEHLNPSGKVEKAKKSTKTGCFPCSVWKFSFKSCWKKKKEHKDL</sequence>
<dbReference type="Proteomes" id="UP001732700">
    <property type="component" value="Chromosome 2A"/>
</dbReference>
<name>A0ACD5U9I2_AVESA</name>
<organism evidence="1 2">
    <name type="scientific">Avena sativa</name>
    <name type="common">Oat</name>
    <dbReference type="NCBI Taxonomy" id="4498"/>
    <lineage>
        <taxon>Eukaryota</taxon>
        <taxon>Viridiplantae</taxon>
        <taxon>Streptophyta</taxon>
        <taxon>Embryophyta</taxon>
        <taxon>Tracheophyta</taxon>
        <taxon>Spermatophyta</taxon>
        <taxon>Magnoliopsida</taxon>
        <taxon>Liliopsida</taxon>
        <taxon>Poales</taxon>
        <taxon>Poaceae</taxon>
        <taxon>BOP clade</taxon>
        <taxon>Pooideae</taxon>
        <taxon>Poodae</taxon>
        <taxon>Poeae</taxon>
        <taxon>Poeae Chloroplast Group 1 (Aveneae type)</taxon>
        <taxon>Aveninae</taxon>
        <taxon>Avena</taxon>
    </lineage>
</organism>
<evidence type="ECO:0000313" key="2">
    <source>
        <dbReference type="Proteomes" id="UP001732700"/>
    </source>
</evidence>
<evidence type="ECO:0000313" key="1">
    <source>
        <dbReference type="EnsemblPlants" id="AVESA.00010b.r2.2AG0217560.1.CDS"/>
    </source>
</evidence>
<reference evidence="1" key="1">
    <citation type="submission" date="2021-05" db="EMBL/GenBank/DDBJ databases">
        <authorList>
            <person name="Scholz U."/>
            <person name="Mascher M."/>
            <person name="Fiebig A."/>
        </authorList>
    </citation>
    <scope>NUCLEOTIDE SEQUENCE [LARGE SCALE GENOMIC DNA]</scope>
</reference>